<dbReference type="PANTHER" id="PTHR28580:SF1">
    <property type="entry name" value="GENERAL TRANSCRIPTION FACTOR IIH SUBUNIT 5"/>
    <property type="match status" value="1"/>
</dbReference>
<evidence type="ECO:0000256" key="8">
    <source>
        <dbReference type="RuleBase" id="RU368032"/>
    </source>
</evidence>
<dbReference type="Pfam" id="PF06331">
    <property type="entry name" value="Tfb5"/>
    <property type="match status" value="1"/>
</dbReference>
<dbReference type="InterPro" id="IPR009400">
    <property type="entry name" value="TFIIH_TTDA/Tfb5"/>
</dbReference>
<dbReference type="EMBL" id="CAXAQS010000624">
    <property type="protein sequence ID" value="CAK9252429.1"/>
    <property type="molecule type" value="Genomic_DNA"/>
</dbReference>
<keyword evidence="7 8" id="KW-0539">Nucleus</keyword>
<keyword evidence="4 8" id="KW-0805">Transcription regulation</keyword>
<dbReference type="Gene3D" id="3.30.70.1220">
    <property type="entry name" value="TFB5-like"/>
    <property type="match status" value="1"/>
</dbReference>
<dbReference type="SMART" id="SM01395">
    <property type="entry name" value="Tbf5"/>
    <property type="match status" value="1"/>
</dbReference>
<protein>
    <recommendedName>
        <fullName evidence="8">General transcription and DNA repair factor IIH subunit TFB5</fullName>
    </recommendedName>
</protein>
<gene>
    <name evidence="9" type="ORF">CSSPJE1EN1_LOCUS25841</name>
    <name evidence="10" type="ORF">CSSPJE1EN1_LOCUS27807</name>
</gene>
<dbReference type="Proteomes" id="UP001497444">
    <property type="component" value="Unassembled WGS sequence"/>
</dbReference>
<evidence type="ECO:0000313" key="10">
    <source>
        <dbReference type="EMBL" id="CAK9252429.1"/>
    </source>
</evidence>
<dbReference type="EMBL" id="CAXAQS010000176">
    <property type="protein sequence ID" value="CAK9250463.1"/>
    <property type="molecule type" value="Genomic_DNA"/>
</dbReference>
<name>A0ABP0V7T8_9BRYO</name>
<keyword evidence="5 8" id="KW-0804">Transcription</keyword>
<evidence type="ECO:0000256" key="6">
    <source>
        <dbReference type="ARBA" id="ARBA00023204"/>
    </source>
</evidence>
<evidence type="ECO:0000313" key="9">
    <source>
        <dbReference type="EMBL" id="CAK9250463.1"/>
    </source>
</evidence>
<comment type="similarity">
    <text evidence="2 8">Belongs to the TFB5 family.</text>
</comment>
<keyword evidence="6 8" id="KW-0234">DNA repair</keyword>
<sequence>MVHVQKGVLIECDPQMKQFLLHLDESNALGLRFIIQDLDSTHLFVSSDIIDTLKNKIDDLMDQISF</sequence>
<feature type="non-terminal residue" evidence="9">
    <location>
        <position position="66"/>
    </location>
</feature>
<comment type="subcellular location">
    <subcellularLocation>
        <location evidence="1 8">Nucleus</location>
    </subcellularLocation>
</comment>
<keyword evidence="3 8" id="KW-0227">DNA damage</keyword>
<accession>A0ABP0V7T8</accession>
<reference evidence="9" key="1">
    <citation type="submission" date="2024-02" db="EMBL/GenBank/DDBJ databases">
        <authorList>
            <consortium name="ELIXIR-Norway"/>
            <consortium name="Elixir Norway"/>
        </authorList>
    </citation>
    <scope>NUCLEOTIDE SEQUENCE</scope>
</reference>
<organism evidence="9 11">
    <name type="scientific">Sphagnum jensenii</name>
    <dbReference type="NCBI Taxonomy" id="128206"/>
    <lineage>
        <taxon>Eukaryota</taxon>
        <taxon>Viridiplantae</taxon>
        <taxon>Streptophyta</taxon>
        <taxon>Embryophyta</taxon>
        <taxon>Bryophyta</taxon>
        <taxon>Sphagnophytina</taxon>
        <taxon>Sphagnopsida</taxon>
        <taxon>Sphagnales</taxon>
        <taxon>Sphagnaceae</taxon>
        <taxon>Sphagnum</taxon>
    </lineage>
</organism>
<evidence type="ECO:0000313" key="11">
    <source>
        <dbReference type="Proteomes" id="UP001497444"/>
    </source>
</evidence>
<evidence type="ECO:0000256" key="1">
    <source>
        <dbReference type="ARBA" id="ARBA00004123"/>
    </source>
</evidence>
<evidence type="ECO:0000256" key="2">
    <source>
        <dbReference type="ARBA" id="ARBA00007470"/>
    </source>
</evidence>
<evidence type="ECO:0000256" key="5">
    <source>
        <dbReference type="ARBA" id="ARBA00023163"/>
    </source>
</evidence>
<proteinExistence type="inferred from homology"/>
<dbReference type="InterPro" id="IPR035935">
    <property type="entry name" value="TFB5-like_sf"/>
</dbReference>
<comment type="subunit">
    <text evidence="8">Component of the 7-subunit TFIIH core complex.</text>
</comment>
<evidence type="ECO:0000256" key="4">
    <source>
        <dbReference type="ARBA" id="ARBA00023015"/>
    </source>
</evidence>
<comment type="caution">
    <text evidence="9">The sequence shown here is derived from an EMBL/GenBank/DDBJ whole genome shotgun (WGS) entry which is preliminary data.</text>
</comment>
<evidence type="ECO:0000256" key="3">
    <source>
        <dbReference type="ARBA" id="ARBA00022763"/>
    </source>
</evidence>
<evidence type="ECO:0000256" key="7">
    <source>
        <dbReference type="ARBA" id="ARBA00023242"/>
    </source>
</evidence>
<keyword evidence="11" id="KW-1185">Reference proteome</keyword>
<comment type="function">
    <text evidence="8">In NER, TFIIH acts by opening DNA around the lesion to allow the excision of the damaged oligonucleotide and its replacement by a new DNA fragment. In transcription, TFIIH has an essential role in transcription initiation. When the pre-initiation complex (PIC) has been established, TFIIH is required for promoter opening and promoter escape.</text>
</comment>
<dbReference type="SUPFAM" id="SSF142897">
    <property type="entry name" value="TFB5-like"/>
    <property type="match status" value="1"/>
</dbReference>
<dbReference type="PANTHER" id="PTHR28580">
    <property type="entry name" value="GENERAL TRANSCRIPTION FACTOR IIH SUBUNIT 5"/>
    <property type="match status" value="1"/>
</dbReference>